<proteinExistence type="predicted"/>
<dbReference type="PRINTS" id="PR00344">
    <property type="entry name" value="BCTRLSENSOR"/>
</dbReference>
<dbReference type="InterPro" id="IPR050428">
    <property type="entry name" value="TCS_sensor_his_kinase"/>
</dbReference>
<gene>
    <name evidence="12" type="ORF">E2F46_14265</name>
</gene>
<evidence type="ECO:0000256" key="2">
    <source>
        <dbReference type="ARBA" id="ARBA00004370"/>
    </source>
</evidence>
<keyword evidence="13" id="KW-1185">Reference proteome</keyword>
<dbReference type="InterPro" id="IPR036890">
    <property type="entry name" value="HATPase_C_sf"/>
</dbReference>
<comment type="caution">
    <text evidence="12">The sequence shown here is derived from an EMBL/GenBank/DDBJ whole genome shotgun (WGS) entry which is preliminary data.</text>
</comment>
<evidence type="ECO:0000256" key="9">
    <source>
        <dbReference type="ARBA" id="ARBA00023136"/>
    </source>
</evidence>
<dbReference type="EMBL" id="SMTF01000015">
    <property type="protein sequence ID" value="TDK21703.1"/>
    <property type="molecule type" value="Genomic_DNA"/>
</dbReference>
<dbReference type="GO" id="GO:0000155">
    <property type="term" value="F:phosphorelay sensor kinase activity"/>
    <property type="evidence" value="ECO:0007669"/>
    <property type="project" value="InterPro"/>
</dbReference>
<dbReference type="SUPFAM" id="SSF47384">
    <property type="entry name" value="Homodimeric domain of signal transducing histidine kinase"/>
    <property type="match status" value="1"/>
</dbReference>
<reference evidence="12 13" key="1">
    <citation type="submission" date="2019-03" db="EMBL/GenBank/DDBJ databases">
        <title>Luteimonas zhaokaii sp.nov., isolated from the rectal contents of Plateau pika in Yushu, Qinghai Province, China.</title>
        <authorList>
            <person name="Zhang G."/>
        </authorList>
    </citation>
    <scope>NUCLEOTIDE SEQUENCE [LARGE SCALE GENOMIC DNA]</scope>
    <source>
        <strain evidence="12 13">B9</strain>
    </source>
</reference>
<dbReference type="InterPro" id="IPR004358">
    <property type="entry name" value="Sig_transdc_His_kin-like_C"/>
</dbReference>
<dbReference type="InterPro" id="IPR005467">
    <property type="entry name" value="His_kinase_dom"/>
</dbReference>
<evidence type="ECO:0000313" key="12">
    <source>
        <dbReference type="EMBL" id="TDK21703.1"/>
    </source>
</evidence>
<dbReference type="AlphaFoldDB" id="A0A4R5TNM8"/>
<evidence type="ECO:0000256" key="8">
    <source>
        <dbReference type="ARBA" id="ARBA00022989"/>
    </source>
</evidence>
<dbReference type="PANTHER" id="PTHR45436">
    <property type="entry name" value="SENSOR HISTIDINE KINASE YKOH"/>
    <property type="match status" value="1"/>
</dbReference>
<keyword evidence="5" id="KW-0808">Transferase</keyword>
<feature type="domain" description="Histidine kinase" evidence="11">
    <location>
        <begin position="222"/>
        <end position="428"/>
    </location>
</feature>
<keyword evidence="4" id="KW-0597">Phosphoprotein</keyword>
<dbReference type="SMART" id="SM00388">
    <property type="entry name" value="HisKA"/>
    <property type="match status" value="1"/>
</dbReference>
<comment type="subcellular location">
    <subcellularLocation>
        <location evidence="2">Membrane</location>
    </subcellularLocation>
</comment>
<protein>
    <recommendedName>
        <fullName evidence="3">histidine kinase</fullName>
        <ecNumber evidence="3">2.7.13.3</ecNumber>
    </recommendedName>
</protein>
<evidence type="ECO:0000256" key="4">
    <source>
        <dbReference type="ARBA" id="ARBA00022553"/>
    </source>
</evidence>
<comment type="catalytic activity">
    <reaction evidence="1">
        <text>ATP + protein L-histidine = ADP + protein N-phospho-L-histidine.</text>
        <dbReference type="EC" id="2.7.13.3"/>
    </reaction>
</comment>
<keyword evidence="6 10" id="KW-0812">Transmembrane</keyword>
<evidence type="ECO:0000256" key="3">
    <source>
        <dbReference type="ARBA" id="ARBA00012438"/>
    </source>
</evidence>
<feature type="transmembrane region" description="Helical" evidence="10">
    <location>
        <begin position="12"/>
        <end position="35"/>
    </location>
</feature>
<dbReference type="RefSeq" id="WP_133323254.1">
    <property type="nucleotide sequence ID" value="NZ_SMTF01000015.1"/>
</dbReference>
<feature type="transmembrane region" description="Helical" evidence="10">
    <location>
        <begin position="126"/>
        <end position="148"/>
    </location>
</feature>
<dbReference type="PANTHER" id="PTHR45436:SF16">
    <property type="entry name" value="HISTIDINE KINASE"/>
    <property type="match status" value="1"/>
</dbReference>
<keyword evidence="8 10" id="KW-1133">Transmembrane helix</keyword>
<dbReference type="InterPro" id="IPR003661">
    <property type="entry name" value="HisK_dim/P_dom"/>
</dbReference>
<dbReference type="EC" id="2.7.13.3" evidence="3"/>
<evidence type="ECO:0000256" key="7">
    <source>
        <dbReference type="ARBA" id="ARBA00022777"/>
    </source>
</evidence>
<dbReference type="PROSITE" id="PS50109">
    <property type="entry name" value="HIS_KIN"/>
    <property type="match status" value="1"/>
</dbReference>
<dbReference type="OrthoDB" id="9121563at2"/>
<dbReference type="InterPro" id="IPR036097">
    <property type="entry name" value="HisK_dim/P_sf"/>
</dbReference>
<dbReference type="SUPFAM" id="SSF55874">
    <property type="entry name" value="ATPase domain of HSP90 chaperone/DNA topoisomerase II/histidine kinase"/>
    <property type="match status" value="1"/>
</dbReference>
<evidence type="ECO:0000256" key="1">
    <source>
        <dbReference type="ARBA" id="ARBA00000085"/>
    </source>
</evidence>
<keyword evidence="7 12" id="KW-0418">Kinase</keyword>
<evidence type="ECO:0000256" key="10">
    <source>
        <dbReference type="SAM" id="Phobius"/>
    </source>
</evidence>
<dbReference type="CDD" id="cd00082">
    <property type="entry name" value="HisKA"/>
    <property type="match status" value="1"/>
</dbReference>
<keyword evidence="9 10" id="KW-0472">Membrane</keyword>
<dbReference type="Pfam" id="PF00512">
    <property type="entry name" value="HisKA"/>
    <property type="match status" value="1"/>
</dbReference>
<dbReference type="Proteomes" id="UP000294796">
    <property type="component" value="Unassembled WGS sequence"/>
</dbReference>
<sequence>MPQGLPKRIRFAFVTQALLASVAMVVGIVVVGAYVRDTLLDRWLDTEAAAFWANGGNAAELPRSALLQAWFVTPGDDPAAVPPRIRELAPGKHVALGDGEPRHVLLDRRAEGDLYLAISTHMVNRMAWLTALLLGGLGLLGIAVISWLTYRRSRLMVLPVNRLSDVVAQWNPNDWDAAMPVVLPYPLAADTSKEMRALSSALGGLATRMAEFVQRERDFTRDASHELRTPLTVVRVATDMMLGDPAVPAHMQRSLLRIQRAVQDMETLVDAFLILARERHVAPQTEEFALRDLVEEEVDKARALLQDKPVELHLVEHASPRLLAPPRVLSVMLGHLLSNACTFTEQGRIDVEIDTDEVRIRDTGIGMSEDTLRQAYDPFFRADQFNPIGKGIGLTIVRRLGDRFGWPVTLESEPSRGTLATIRFGNASVA</sequence>
<dbReference type="Gene3D" id="1.10.287.130">
    <property type="match status" value="1"/>
</dbReference>
<evidence type="ECO:0000259" key="11">
    <source>
        <dbReference type="PROSITE" id="PS50109"/>
    </source>
</evidence>
<dbReference type="InterPro" id="IPR003594">
    <property type="entry name" value="HATPase_dom"/>
</dbReference>
<dbReference type="Pfam" id="PF02518">
    <property type="entry name" value="HATPase_c"/>
    <property type="match status" value="1"/>
</dbReference>
<dbReference type="GO" id="GO:0005886">
    <property type="term" value="C:plasma membrane"/>
    <property type="evidence" value="ECO:0007669"/>
    <property type="project" value="TreeGrafter"/>
</dbReference>
<dbReference type="SMART" id="SM00387">
    <property type="entry name" value="HATPase_c"/>
    <property type="match status" value="1"/>
</dbReference>
<evidence type="ECO:0000256" key="6">
    <source>
        <dbReference type="ARBA" id="ARBA00022692"/>
    </source>
</evidence>
<accession>A0A4R5TNM8</accession>
<organism evidence="12 13">
    <name type="scientific">Luteimonas aestuarii</name>
    <dbReference type="NCBI Taxonomy" id="453837"/>
    <lineage>
        <taxon>Bacteria</taxon>
        <taxon>Pseudomonadati</taxon>
        <taxon>Pseudomonadota</taxon>
        <taxon>Gammaproteobacteria</taxon>
        <taxon>Lysobacterales</taxon>
        <taxon>Lysobacteraceae</taxon>
        <taxon>Luteimonas</taxon>
    </lineage>
</organism>
<evidence type="ECO:0000313" key="13">
    <source>
        <dbReference type="Proteomes" id="UP000294796"/>
    </source>
</evidence>
<name>A0A4R5TNM8_9GAMM</name>
<dbReference type="Gene3D" id="3.30.565.10">
    <property type="entry name" value="Histidine kinase-like ATPase, C-terminal domain"/>
    <property type="match status" value="1"/>
</dbReference>
<evidence type="ECO:0000256" key="5">
    <source>
        <dbReference type="ARBA" id="ARBA00022679"/>
    </source>
</evidence>